<comment type="caution">
    <text evidence="2">The sequence shown here is derived from an EMBL/GenBank/DDBJ whole genome shotgun (WGS) entry which is preliminary data.</text>
</comment>
<reference evidence="2 3" key="1">
    <citation type="journal article" date="2019" name="Commun. Biol.">
        <title>The bagworm genome reveals a unique fibroin gene that provides high tensile strength.</title>
        <authorList>
            <person name="Kono N."/>
            <person name="Nakamura H."/>
            <person name="Ohtoshi R."/>
            <person name="Tomita M."/>
            <person name="Numata K."/>
            <person name="Arakawa K."/>
        </authorList>
    </citation>
    <scope>NUCLEOTIDE SEQUENCE [LARGE SCALE GENOMIC DNA]</scope>
</reference>
<evidence type="ECO:0000313" key="3">
    <source>
        <dbReference type="Proteomes" id="UP000299102"/>
    </source>
</evidence>
<evidence type="ECO:0000313" key="2">
    <source>
        <dbReference type="EMBL" id="GBP55738.1"/>
    </source>
</evidence>
<feature type="region of interest" description="Disordered" evidence="1">
    <location>
        <begin position="321"/>
        <end position="346"/>
    </location>
</feature>
<dbReference type="AlphaFoldDB" id="A0A4C1WWC7"/>
<feature type="compositionally biased region" description="Basic and acidic residues" evidence="1">
    <location>
        <begin position="326"/>
        <end position="340"/>
    </location>
</feature>
<organism evidence="2 3">
    <name type="scientific">Eumeta variegata</name>
    <name type="common">Bagworm moth</name>
    <name type="synonym">Eumeta japonica</name>
    <dbReference type="NCBI Taxonomy" id="151549"/>
    <lineage>
        <taxon>Eukaryota</taxon>
        <taxon>Metazoa</taxon>
        <taxon>Ecdysozoa</taxon>
        <taxon>Arthropoda</taxon>
        <taxon>Hexapoda</taxon>
        <taxon>Insecta</taxon>
        <taxon>Pterygota</taxon>
        <taxon>Neoptera</taxon>
        <taxon>Endopterygota</taxon>
        <taxon>Lepidoptera</taxon>
        <taxon>Glossata</taxon>
        <taxon>Ditrysia</taxon>
        <taxon>Tineoidea</taxon>
        <taxon>Psychidae</taxon>
        <taxon>Oiketicinae</taxon>
        <taxon>Eumeta</taxon>
    </lineage>
</organism>
<dbReference type="EMBL" id="BGZK01000677">
    <property type="protein sequence ID" value="GBP55738.1"/>
    <property type="molecule type" value="Genomic_DNA"/>
</dbReference>
<name>A0A4C1WWC7_EUMVA</name>
<keyword evidence="3" id="KW-1185">Reference proteome</keyword>
<sequence>MRFSLESRRAHEAICEDPTVDDDVDSVKMCVASTRWRVGVRAPPTARQRLMANSWCSRASLCWAEIKNGTWTRIDSVTEIGVGSSGGNGIETKARIEINSKAIDVKDEEILSISIARLRTQHANAGAGVTRCVRGEPDRSPAAGLVVEEGARWLEWCPILPPPAAPAAPAAPRTKYLDVCRLSTFYCVLAIHVTPTTSSNVGMIDPPAWSVAVVGGSGGLEKNLKIQKSRKPTDPIDDLAELRVRERLHPDVDLRRSSGPPENAGTEMAFTFYVQKLKPAWPYARGANQQVSYRREEMVTNTPGYSQFQRSHQCVAGLLGGNTVSNREESDRWKEREGVNHRNSLT</sequence>
<protein>
    <submittedName>
        <fullName evidence="2">Uncharacterized protein</fullName>
    </submittedName>
</protein>
<accession>A0A4C1WWC7</accession>
<dbReference type="Proteomes" id="UP000299102">
    <property type="component" value="Unassembled WGS sequence"/>
</dbReference>
<proteinExistence type="predicted"/>
<gene>
    <name evidence="2" type="ORF">EVAR_23548_1</name>
</gene>
<evidence type="ECO:0000256" key="1">
    <source>
        <dbReference type="SAM" id="MobiDB-lite"/>
    </source>
</evidence>